<dbReference type="HOGENOM" id="CLU_053651_1_1_11"/>
<feature type="domain" description="HTH cro/C1-type" evidence="3">
    <location>
        <begin position="72"/>
        <end position="124"/>
    </location>
</feature>
<dbReference type="InterPro" id="IPR001387">
    <property type="entry name" value="Cro/C1-type_HTH"/>
</dbReference>
<reference evidence="4 5" key="1">
    <citation type="submission" date="2010-08" db="EMBL/GenBank/DDBJ databases">
        <authorList>
            <person name="Muzny D."/>
            <person name="Qin X."/>
            <person name="Deng J."/>
            <person name="Jiang H."/>
            <person name="Liu Y."/>
            <person name="Qu J."/>
            <person name="Song X.-Z."/>
            <person name="Zhang L."/>
            <person name="Thornton R."/>
            <person name="Coyle M."/>
            <person name="Francisco L."/>
            <person name="Jackson L."/>
            <person name="Javaid M."/>
            <person name="Korchina V."/>
            <person name="Kovar C."/>
            <person name="Mata R."/>
            <person name="Mathew T."/>
            <person name="Ngo R."/>
            <person name="Nguyen L."/>
            <person name="Nguyen N."/>
            <person name="Okwuonu G."/>
            <person name="Ongeri F."/>
            <person name="Pham C."/>
            <person name="Simmons D."/>
            <person name="Wilczek-Boney K."/>
            <person name="Hale W."/>
            <person name="Jakkamsetti A."/>
            <person name="Pham P."/>
            <person name="Ruth R."/>
            <person name="San Lucas F."/>
            <person name="Warren J."/>
            <person name="Zhang J."/>
            <person name="Zhao Z."/>
            <person name="Zhou C."/>
            <person name="Zhu D."/>
            <person name="Lee S."/>
            <person name="Bess C."/>
            <person name="Blankenburg K."/>
            <person name="Forbes L."/>
            <person name="Fu Q."/>
            <person name="Gubbala S."/>
            <person name="Hirani K."/>
            <person name="Jayaseelan J.C."/>
            <person name="Lara F."/>
            <person name="Munidasa M."/>
            <person name="Palculict T."/>
            <person name="Patil S."/>
            <person name="Pu L.-L."/>
            <person name="Saada N."/>
            <person name="Tang L."/>
            <person name="Weissenberger G."/>
            <person name="Zhu Y."/>
            <person name="Hemphill L."/>
            <person name="Shang Y."/>
            <person name="Youmans B."/>
            <person name="Ayvaz T."/>
            <person name="Ross M."/>
            <person name="Santibanez J."/>
            <person name="Aqrawi P."/>
            <person name="Gross S."/>
            <person name="Joshi V."/>
            <person name="Fowler G."/>
            <person name="Nazareth L."/>
            <person name="Reid J."/>
            <person name="Worley K."/>
            <person name="Petrosino J."/>
            <person name="Highlander S."/>
            <person name="Gibbs R."/>
        </authorList>
    </citation>
    <scope>NUCLEOTIDE SEQUENCE [LARGE SCALE GENOMIC DNA]</scope>
    <source>
        <strain evidence="4 5">ATCC 27679</strain>
    </source>
</reference>
<feature type="transmembrane region" description="Helical" evidence="2">
    <location>
        <begin position="20"/>
        <end position="38"/>
    </location>
</feature>
<dbReference type="AlphaFoldDB" id="E0Q5T6"/>
<dbReference type="InterPro" id="IPR052345">
    <property type="entry name" value="Rad_response_metalloprotease"/>
</dbReference>
<keyword evidence="2" id="KW-0472">Membrane</keyword>
<name>E0Q5T6_9BIFI</name>
<dbReference type="EMBL" id="AEEQ01000007">
    <property type="protein sequence ID" value="EFM42010.1"/>
    <property type="molecule type" value="Genomic_DNA"/>
</dbReference>
<evidence type="ECO:0000313" key="5">
    <source>
        <dbReference type="Proteomes" id="UP000003323"/>
    </source>
</evidence>
<dbReference type="SMART" id="SM00530">
    <property type="entry name" value="HTH_XRE"/>
    <property type="match status" value="1"/>
</dbReference>
<dbReference type="SUPFAM" id="SSF47413">
    <property type="entry name" value="lambda repressor-like DNA-binding domains"/>
    <property type="match status" value="1"/>
</dbReference>
<sequence length="443" mass="49517">MIEFRWRCRFQSLIRTSVGLWAGISVLSSVKFLGMQLLRRLRIMMSVTRAEMWPSPFPQDDGSCFLLDSTRIRCARETAGLSKVQLAQLISVDPRTVTNYETNGAPQSKTVALAEALKVMPSFFTIHPSEPAIEDLSETQVWFRSLRKSTARQRKSAIGHGRSALLLFHWIESHFRLPNSDLPMEQMAQMPPEASALALRGDWSYGENPLPNMVSLAESHGIRVFCLPSVGKEVDAFSFVFDGQPYIAVDAHKTPERVRFDIAHEIGHLVMHEASMSELDAGTRDIEKEAHEFASNLLMPERRVKALVPHHALIGDIFKAKKYFGVAAMAMAYRAHALGRLTDWEYRSMCSRLTSMGYRTAESDGIDTEKSQVFGFVASTNRAKGISVNTVSEETGLTSRELHDLSFGNFMTVTSGGRETADGNVTSKPKLVLHVNRNFQTGE</sequence>
<dbReference type="GO" id="GO:0003677">
    <property type="term" value="F:DNA binding"/>
    <property type="evidence" value="ECO:0007669"/>
    <property type="project" value="InterPro"/>
</dbReference>
<comment type="caution">
    <text evidence="4">The sequence shown here is derived from an EMBL/GenBank/DDBJ whole genome shotgun (WGS) entry which is preliminary data.</text>
</comment>
<gene>
    <name evidence="4" type="ORF">HMPREF0168_0493</name>
</gene>
<evidence type="ECO:0000256" key="2">
    <source>
        <dbReference type="SAM" id="Phobius"/>
    </source>
</evidence>
<keyword evidence="2" id="KW-1133">Transmembrane helix</keyword>
<comment type="similarity">
    <text evidence="1">Belongs to the short-chain fatty acyl-CoA assimilation regulator (ScfR) family.</text>
</comment>
<dbReference type="InterPro" id="IPR010982">
    <property type="entry name" value="Lambda_DNA-bd_dom_sf"/>
</dbReference>
<dbReference type="PROSITE" id="PS50943">
    <property type="entry name" value="HTH_CROC1"/>
    <property type="match status" value="1"/>
</dbReference>
<dbReference type="PANTHER" id="PTHR43236">
    <property type="entry name" value="ANTITOXIN HIGA1"/>
    <property type="match status" value="1"/>
</dbReference>
<accession>E0Q5T6</accession>
<evidence type="ECO:0000313" key="4">
    <source>
        <dbReference type="EMBL" id="EFM42010.1"/>
    </source>
</evidence>
<dbReference type="CDD" id="cd00093">
    <property type="entry name" value="HTH_XRE"/>
    <property type="match status" value="1"/>
</dbReference>
<dbReference type="PANTHER" id="PTHR43236:SF1">
    <property type="entry name" value="BLL7220 PROTEIN"/>
    <property type="match status" value="1"/>
</dbReference>
<dbReference type="Pfam" id="PF06114">
    <property type="entry name" value="Peptidase_M78"/>
    <property type="match status" value="1"/>
</dbReference>
<dbReference type="Gene3D" id="1.10.260.40">
    <property type="entry name" value="lambda repressor-like DNA-binding domains"/>
    <property type="match status" value="1"/>
</dbReference>
<dbReference type="Gene3D" id="1.10.10.2910">
    <property type="match status" value="1"/>
</dbReference>
<keyword evidence="2" id="KW-0812">Transmembrane</keyword>
<protein>
    <recommendedName>
        <fullName evidence="3">HTH cro/C1-type domain-containing protein</fullName>
    </recommendedName>
</protein>
<dbReference type="InterPro" id="IPR010359">
    <property type="entry name" value="IrrE_HExxH"/>
</dbReference>
<organism evidence="4 5">
    <name type="scientific">Bifidobacterium dentium ATCC 27679</name>
    <dbReference type="NCBI Taxonomy" id="871562"/>
    <lineage>
        <taxon>Bacteria</taxon>
        <taxon>Bacillati</taxon>
        <taxon>Actinomycetota</taxon>
        <taxon>Actinomycetes</taxon>
        <taxon>Bifidobacteriales</taxon>
        <taxon>Bifidobacteriaceae</taxon>
        <taxon>Bifidobacterium</taxon>
    </lineage>
</organism>
<evidence type="ECO:0000256" key="1">
    <source>
        <dbReference type="ARBA" id="ARBA00007227"/>
    </source>
</evidence>
<evidence type="ECO:0000259" key="3">
    <source>
        <dbReference type="PROSITE" id="PS50943"/>
    </source>
</evidence>
<dbReference type="Proteomes" id="UP000003323">
    <property type="component" value="Unassembled WGS sequence"/>
</dbReference>
<proteinExistence type="inferred from homology"/>